<keyword evidence="1" id="KW-0472">Membrane</keyword>
<dbReference type="VEuPathDB" id="VectorBase:AMIN003134"/>
<dbReference type="Proteomes" id="UP000075920">
    <property type="component" value="Unassembled WGS sequence"/>
</dbReference>
<dbReference type="PANTHER" id="PTHR21398:SF11">
    <property type="entry name" value="HDC15381-RELATED"/>
    <property type="match status" value="1"/>
</dbReference>
<evidence type="ECO:0000256" key="1">
    <source>
        <dbReference type="SAM" id="Phobius"/>
    </source>
</evidence>
<dbReference type="AlphaFoldDB" id="A0A182VYI2"/>
<dbReference type="Pfam" id="PF07841">
    <property type="entry name" value="DM4_12"/>
    <property type="match status" value="3"/>
</dbReference>
<dbReference type="PANTHER" id="PTHR21398">
    <property type="entry name" value="AGAP007094-PA"/>
    <property type="match status" value="1"/>
</dbReference>
<keyword evidence="1" id="KW-0812">Transmembrane</keyword>
<organism evidence="2 3">
    <name type="scientific">Anopheles minimus</name>
    <dbReference type="NCBI Taxonomy" id="112268"/>
    <lineage>
        <taxon>Eukaryota</taxon>
        <taxon>Metazoa</taxon>
        <taxon>Ecdysozoa</taxon>
        <taxon>Arthropoda</taxon>
        <taxon>Hexapoda</taxon>
        <taxon>Insecta</taxon>
        <taxon>Pterygota</taxon>
        <taxon>Neoptera</taxon>
        <taxon>Endopterygota</taxon>
        <taxon>Diptera</taxon>
        <taxon>Nematocera</taxon>
        <taxon>Culicoidea</taxon>
        <taxon>Culicidae</taxon>
        <taxon>Anophelinae</taxon>
        <taxon>Anopheles</taxon>
    </lineage>
</organism>
<accession>A0A182VYI2</accession>
<feature type="transmembrane region" description="Helical" evidence="1">
    <location>
        <begin position="37"/>
        <end position="56"/>
    </location>
</feature>
<proteinExistence type="predicted"/>
<evidence type="ECO:0000313" key="2">
    <source>
        <dbReference type="EnsemblMetazoa" id="AMIN003134-PA"/>
    </source>
</evidence>
<name>A0A182VYI2_9DIPT</name>
<dbReference type="SMART" id="SM00718">
    <property type="entry name" value="DM4_12"/>
    <property type="match status" value="3"/>
</dbReference>
<reference evidence="2" key="2">
    <citation type="submission" date="2020-05" db="UniProtKB">
        <authorList>
            <consortium name="EnsemblMetazoa"/>
        </authorList>
    </citation>
    <scope>IDENTIFICATION</scope>
    <source>
        <strain evidence="2">MINIMUS1</strain>
    </source>
</reference>
<dbReference type="InterPro" id="IPR006631">
    <property type="entry name" value="DM4_12"/>
</dbReference>
<keyword evidence="3" id="KW-1185">Reference proteome</keyword>
<sequence length="644" mass="72886">SPRQSRDRQCLWHTFDEYHPVVLVLRSGTTRKPEMRFLTILCVCLSLIVTVVLGRSDQSTNDTALRTLSRQERKVLLFPIQTTLQVSMLTATDGRLYAPKKKYPARKLGINLGFQQNFNLPFRLLEFYKPPTWARAIAGILRGQFPSTSVVTARGWKRSTDHQSLALSAGQLYTFVEDFLHVFGYDRDCLVKSVCELAHSPFDRTEKEEQDFMTEVVHLLLSPSEHESFGEDEADQKRAYEMAERLGASGANCDLIYDRCHRSVLKMYRFRPDKNSGLPSSRVAFFTCLLVVLVSGTIVHASECTQPTNSTTNPFEVHHNRDRRYVLSFPINGGVAKVLFGFVAPVRFHHMLKRSLNLGINLQANYRILPNIIFPHPDSVWKNRYSEEAYIDTGRKQLYALLEKFLVKAGDRNGHGERARACLLRTICEVADSPLTHNGMVGEILDVVFTPGDTDDLSDEYKMARKYGANGVDCARLYSECPFGHGILDTFRVNIKDGVADNSSIWAHGIGFRMNIEFYNPPGLKITRRDVHQSLESMIMAHGFDGRACILRTFCEVSKVMTPKSGILFKLFRLIFRSNASGSDDSSIGSSNSLPEGDDEYFPYLTANDCKELDRHCPITQLDMDGMNPAASEAVTEEARMKYY</sequence>
<keyword evidence="1" id="KW-1133">Transmembrane helix</keyword>
<protein>
    <submittedName>
        <fullName evidence="2">Uncharacterized protein</fullName>
    </submittedName>
</protein>
<dbReference type="EnsemblMetazoa" id="AMIN003134-RA">
    <property type="protein sequence ID" value="AMIN003134-PA"/>
    <property type="gene ID" value="AMIN003134"/>
</dbReference>
<evidence type="ECO:0000313" key="3">
    <source>
        <dbReference type="Proteomes" id="UP000075920"/>
    </source>
</evidence>
<reference evidence="3" key="1">
    <citation type="submission" date="2013-03" db="EMBL/GenBank/DDBJ databases">
        <title>The Genome Sequence of Anopheles minimus MINIMUS1.</title>
        <authorList>
            <consortium name="The Broad Institute Genomics Platform"/>
            <person name="Neafsey D.E."/>
            <person name="Walton C."/>
            <person name="Walker B."/>
            <person name="Young S.K."/>
            <person name="Zeng Q."/>
            <person name="Gargeya S."/>
            <person name="Fitzgerald M."/>
            <person name="Haas B."/>
            <person name="Abouelleil A."/>
            <person name="Allen A.W."/>
            <person name="Alvarado L."/>
            <person name="Arachchi H.M."/>
            <person name="Berlin A.M."/>
            <person name="Chapman S.B."/>
            <person name="Gainer-Dewar J."/>
            <person name="Goldberg J."/>
            <person name="Griggs A."/>
            <person name="Gujja S."/>
            <person name="Hansen M."/>
            <person name="Howarth C."/>
            <person name="Imamovic A."/>
            <person name="Ireland A."/>
            <person name="Larimer J."/>
            <person name="McCowan C."/>
            <person name="Murphy C."/>
            <person name="Pearson M."/>
            <person name="Poon T.W."/>
            <person name="Priest M."/>
            <person name="Roberts A."/>
            <person name="Saif S."/>
            <person name="Shea T."/>
            <person name="Sisk P."/>
            <person name="Sykes S."/>
            <person name="Wortman J."/>
            <person name="Nusbaum C."/>
            <person name="Birren B."/>
        </authorList>
    </citation>
    <scope>NUCLEOTIDE SEQUENCE [LARGE SCALE GENOMIC DNA]</scope>
    <source>
        <strain evidence="3">MINIMUS1</strain>
    </source>
</reference>